<accession>A0A9P8ZZP1</accession>
<comment type="caution">
    <text evidence="2">The sequence shown here is derived from an EMBL/GenBank/DDBJ whole genome shotgun (WGS) entry which is preliminary data.</text>
</comment>
<dbReference type="OrthoDB" id="5230585at2759"/>
<dbReference type="GeneID" id="70124233"/>
<dbReference type="AlphaFoldDB" id="A0A9P8ZZP1"/>
<feature type="domain" description="SRR1-like" evidence="1">
    <location>
        <begin position="81"/>
        <end position="200"/>
    </location>
</feature>
<dbReference type="EMBL" id="JAGPXC010000002">
    <property type="protein sequence ID" value="KAH6657467.1"/>
    <property type="molecule type" value="Genomic_DNA"/>
</dbReference>
<dbReference type="RefSeq" id="XP_045961701.1">
    <property type="nucleotide sequence ID" value="XM_046095340.1"/>
</dbReference>
<gene>
    <name evidence="2" type="ORF">BKA67DRAFT_189388</name>
</gene>
<dbReference type="PANTHER" id="PTHR42080:SF3">
    <property type="entry name" value="SRR1-LIKE DOMAIN-CONTAINING PROTEIN"/>
    <property type="match status" value="1"/>
</dbReference>
<name>A0A9P8ZZP1_9PEZI</name>
<protein>
    <recommendedName>
        <fullName evidence="1">SRR1-like domain-containing protein</fullName>
    </recommendedName>
</protein>
<proteinExistence type="predicted"/>
<evidence type="ECO:0000313" key="3">
    <source>
        <dbReference type="Proteomes" id="UP000758603"/>
    </source>
</evidence>
<dbReference type="InterPro" id="IPR012942">
    <property type="entry name" value="SRR1-like"/>
</dbReference>
<organism evidence="2 3">
    <name type="scientific">Truncatella angustata</name>
    <dbReference type="NCBI Taxonomy" id="152316"/>
    <lineage>
        <taxon>Eukaryota</taxon>
        <taxon>Fungi</taxon>
        <taxon>Dikarya</taxon>
        <taxon>Ascomycota</taxon>
        <taxon>Pezizomycotina</taxon>
        <taxon>Sordariomycetes</taxon>
        <taxon>Xylariomycetidae</taxon>
        <taxon>Amphisphaeriales</taxon>
        <taxon>Sporocadaceae</taxon>
        <taxon>Truncatella</taxon>
    </lineage>
</organism>
<sequence length="280" mass="31463">MENRSKKPFVEYQEYWLLTAGKPEGPSETYYCSYLVGWQNQLRRDFRGNIQGWQRLFETKMKLWNASVTCESFKSLVGKVLATHKVTKIVCFGLGDMARRPPQVVPPPKKADQTVDAESDGAEVDSEMMQHAAALTMAEEARRHNGKEVQLLAQDPGYTDDTKGLLERMGFKVVGDFGAGGFAEVDDESIVFCAYVSAPVKEIVADLARPAAFISLFDQWPPFNNRNKPFADPESPRTRQMWQSYEGWDFPTSSIEVELMKGLHKLTIFVRTATDGAGST</sequence>
<evidence type="ECO:0000259" key="1">
    <source>
        <dbReference type="Pfam" id="PF07985"/>
    </source>
</evidence>
<dbReference type="Pfam" id="PF07985">
    <property type="entry name" value="SRR1"/>
    <property type="match status" value="1"/>
</dbReference>
<keyword evidence="3" id="KW-1185">Reference proteome</keyword>
<dbReference type="Proteomes" id="UP000758603">
    <property type="component" value="Unassembled WGS sequence"/>
</dbReference>
<reference evidence="2" key="1">
    <citation type="journal article" date="2021" name="Nat. Commun.">
        <title>Genetic determinants of endophytism in the Arabidopsis root mycobiome.</title>
        <authorList>
            <person name="Mesny F."/>
            <person name="Miyauchi S."/>
            <person name="Thiergart T."/>
            <person name="Pickel B."/>
            <person name="Atanasova L."/>
            <person name="Karlsson M."/>
            <person name="Huettel B."/>
            <person name="Barry K.W."/>
            <person name="Haridas S."/>
            <person name="Chen C."/>
            <person name="Bauer D."/>
            <person name="Andreopoulos W."/>
            <person name="Pangilinan J."/>
            <person name="LaButti K."/>
            <person name="Riley R."/>
            <person name="Lipzen A."/>
            <person name="Clum A."/>
            <person name="Drula E."/>
            <person name="Henrissat B."/>
            <person name="Kohler A."/>
            <person name="Grigoriev I.V."/>
            <person name="Martin F.M."/>
            <person name="Hacquard S."/>
        </authorList>
    </citation>
    <scope>NUCLEOTIDE SEQUENCE</scope>
    <source>
        <strain evidence="2">MPI-SDFR-AT-0073</strain>
    </source>
</reference>
<evidence type="ECO:0000313" key="2">
    <source>
        <dbReference type="EMBL" id="KAH6657467.1"/>
    </source>
</evidence>
<dbReference type="PANTHER" id="PTHR42080">
    <property type="entry name" value="SRR1 DOMAIN-CONTAINING PROTEIN"/>
    <property type="match status" value="1"/>
</dbReference>